<name>A0A7G9RZY9_9FIRM</name>
<evidence type="ECO:0000256" key="1">
    <source>
        <dbReference type="ARBA" id="ARBA00022741"/>
    </source>
</evidence>
<dbReference type="AlphaFoldDB" id="A0A7G9RZY9"/>
<dbReference type="InterPro" id="IPR014001">
    <property type="entry name" value="Helicase_ATP-bd"/>
</dbReference>
<dbReference type="SMART" id="SM00487">
    <property type="entry name" value="DEXDc"/>
    <property type="match status" value="1"/>
</dbReference>
<feature type="domain" description="Helicase C-terminal" evidence="5">
    <location>
        <begin position="223"/>
        <end position="362"/>
    </location>
</feature>
<dbReference type="GO" id="GO:0006310">
    <property type="term" value="P:DNA recombination"/>
    <property type="evidence" value="ECO:0007669"/>
    <property type="project" value="TreeGrafter"/>
</dbReference>
<dbReference type="GO" id="GO:0006270">
    <property type="term" value="P:DNA replication initiation"/>
    <property type="evidence" value="ECO:0007669"/>
    <property type="project" value="TreeGrafter"/>
</dbReference>
<dbReference type="SMART" id="SM00490">
    <property type="entry name" value="HELICc"/>
    <property type="match status" value="1"/>
</dbReference>
<dbReference type="CDD" id="cd18785">
    <property type="entry name" value="SF2_C"/>
    <property type="match status" value="1"/>
</dbReference>
<dbReference type="GO" id="GO:0006302">
    <property type="term" value="P:double-strand break repair"/>
    <property type="evidence" value="ECO:0007669"/>
    <property type="project" value="TreeGrafter"/>
</dbReference>
<keyword evidence="6" id="KW-0347">Helicase</keyword>
<keyword evidence="1" id="KW-0547">Nucleotide-binding</keyword>
<dbReference type="EMBL" id="CP060715">
    <property type="protein sequence ID" value="QNN61164.1"/>
    <property type="molecule type" value="Genomic_DNA"/>
</dbReference>
<keyword evidence="6" id="KW-0378">Hydrolase</keyword>
<protein>
    <submittedName>
        <fullName evidence="6">DEAD/DEAH box helicase</fullName>
    </submittedName>
</protein>
<sequence>MTCKYCGAQKQYFFYGGVCRRCLMHQRLEEDRSYYVNDTLTARMPFDLSPQQKDISEQIIEIVQHESVLVDAVCGAGKTEICIPLVTWCLRHGVRIGWTIPRREVVLELGRRLQDYYPDVEIVIVCGGSLENLQGDLVVCTTHQLHRYYDYFDILIVDEPDAFPYKNNDYLEQILTRSVRGNCVYLSATESMPKIRTLKLPIRPTGRQLPVPQVKCTGLLFLRLLEIIYSWRNEMILIFVPTRYVAKRLAKVLHAPYITSHTEDKKEKLDSFRKDKKYLITTTVLERGVTFVDCFVVVYQANHRVFTDASLIQIAGRVDRGKSTKGECVFLCTMKNQSIIRCVNKINQANTDAESVLRNDIKTCR</sequence>
<dbReference type="GO" id="GO:0005524">
    <property type="term" value="F:ATP binding"/>
    <property type="evidence" value="ECO:0007669"/>
    <property type="project" value="UniProtKB-KW"/>
</dbReference>
<dbReference type="Gene3D" id="3.40.50.300">
    <property type="entry name" value="P-loop containing nucleotide triphosphate hydrolases"/>
    <property type="match status" value="2"/>
</dbReference>
<dbReference type="SUPFAM" id="SSF52540">
    <property type="entry name" value="P-loop containing nucleoside triphosphate hydrolases"/>
    <property type="match status" value="1"/>
</dbReference>
<dbReference type="PROSITE" id="PS51192">
    <property type="entry name" value="HELICASE_ATP_BIND_1"/>
    <property type="match status" value="1"/>
</dbReference>
<dbReference type="GO" id="GO:0043138">
    <property type="term" value="F:3'-5' DNA helicase activity"/>
    <property type="evidence" value="ECO:0007669"/>
    <property type="project" value="TreeGrafter"/>
</dbReference>
<reference evidence="6 7" key="1">
    <citation type="submission" date="2020-08" db="EMBL/GenBank/DDBJ databases">
        <title>Genome sequence of Erysipelothrix inopinata DSM 15511T.</title>
        <authorList>
            <person name="Hyun D.-W."/>
            <person name="Bae J.-W."/>
        </authorList>
    </citation>
    <scope>NUCLEOTIDE SEQUENCE [LARGE SCALE GENOMIC DNA]</scope>
    <source>
        <strain evidence="6 7">DSM 15511</strain>
    </source>
</reference>
<dbReference type="Pfam" id="PF00271">
    <property type="entry name" value="Helicase_C"/>
    <property type="match status" value="1"/>
</dbReference>
<dbReference type="InterPro" id="IPR027417">
    <property type="entry name" value="P-loop_NTPase"/>
</dbReference>
<proteinExistence type="predicted"/>
<dbReference type="PROSITE" id="PS51194">
    <property type="entry name" value="HELICASE_CTER"/>
    <property type="match status" value="1"/>
</dbReference>
<dbReference type="PANTHER" id="PTHR30580">
    <property type="entry name" value="PRIMOSOMAL PROTEIN N"/>
    <property type="match status" value="1"/>
</dbReference>
<evidence type="ECO:0000313" key="6">
    <source>
        <dbReference type="EMBL" id="QNN61164.1"/>
    </source>
</evidence>
<evidence type="ECO:0000259" key="4">
    <source>
        <dbReference type="PROSITE" id="PS51192"/>
    </source>
</evidence>
<evidence type="ECO:0000256" key="3">
    <source>
        <dbReference type="ARBA" id="ARBA00023125"/>
    </source>
</evidence>
<dbReference type="InterPro" id="IPR011545">
    <property type="entry name" value="DEAD/DEAH_box_helicase_dom"/>
</dbReference>
<dbReference type="InterPro" id="IPR001650">
    <property type="entry name" value="Helicase_C-like"/>
</dbReference>
<gene>
    <name evidence="6" type="ORF">H9L01_02015</name>
</gene>
<organism evidence="6 7">
    <name type="scientific">Erysipelothrix inopinata</name>
    <dbReference type="NCBI Taxonomy" id="225084"/>
    <lineage>
        <taxon>Bacteria</taxon>
        <taxon>Bacillati</taxon>
        <taxon>Bacillota</taxon>
        <taxon>Erysipelotrichia</taxon>
        <taxon>Erysipelotrichales</taxon>
        <taxon>Erysipelotrichaceae</taxon>
        <taxon>Erysipelothrix</taxon>
    </lineage>
</organism>
<dbReference type="Proteomes" id="UP000515928">
    <property type="component" value="Chromosome"/>
</dbReference>
<dbReference type="Pfam" id="PF00270">
    <property type="entry name" value="DEAD"/>
    <property type="match status" value="1"/>
</dbReference>
<evidence type="ECO:0000256" key="2">
    <source>
        <dbReference type="ARBA" id="ARBA00022840"/>
    </source>
</evidence>
<dbReference type="KEGG" id="eio:H9L01_02015"/>
<evidence type="ECO:0000259" key="5">
    <source>
        <dbReference type="PROSITE" id="PS51194"/>
    </source>
</evidence>
<keyword evidence="7" id="KW-1185">Reference proteome</keyword>
<dbReference type="PANTHER" id="PTHR30580:SF1">
    <property type="entry name" value="COMF OPERON PROTEIN 1"/>
    <property type="match status" value="1"/>
</dbReference>
<evidence type="ECO:0000313" key="7">
    <source>
        <dbReference type="Proteomes" id="UP000515928"/>
    </source>
</evidence>
<keyword evidence="3" id="KW-0238">DNA-binding</keyword>
<accession>A0A7G9RZY9</accession>
<keyword evidence="2" id="KW-0067">ATP-binding</keyword>
<dbReference type="RefSeq" id="WP_187534341.1">
    <property type="nucleotide sequence ID" value="NZ_CBCSHU010000001.1"/>
</dbReference>
<feature type="domain" description="Helicase ATP-binding" evidence="4">
    <location>
        <begin position="59"/>
        <end position="208"/>
    </location>
</feature>
<dbReference type="GO" id="GO:0003677">
    <property type="term" value="F:DNA binding"/>
    <property type="evidence" value="ECO:0007669"/>
    <property type="project" value="UniProtKB-KW"/>
</dbReference>